<evidence type="ECO:0000256" key="1">
    <source>
        <dbReference type="SAM" id="MobiDB-lite"/>
    </source>
</evidence>
<organism evidence="2 3">
    <name type="scientific">Marinactinospora thermotolerans DSM 45154</name>
    <dbReference type="NCBI Taxonomy" id="1122192"/>
    <lineage>
        <taxon>Bacteria</taxon>
        <taxon>Bacillati</taxon>
        <taxon>Actinomycetota</taxon>
        <taxon>Actinomycetes</taxon>
        <taxon>Streptosporangiales</taxon>
        <taxon>Nocardiopsidaceae</taxon>
        <taxon>Marinactinospora</taxon>
    </lineage>
</organism>
<dbReference type="STRING" id="1122192.SAMN02745673_01718"/>
<evidence type="ECO:0000313" key="2">
    <source>
        <dbReference type="EMBL" id="SJZ88786.1"/>
    </source>
</evidence>
<protein>
    <submittedName>
        <fullName evidence="2">Uncharacterized protein</fullName>
    </submittedName>
</protein>
<accession>A0A1T4PC55</accession>
<reference evidence="2 3" key="1">
    <citation type="submission" date="2017-02" db="EMBL/GenBank/DDBJ databases">
        <authorList>
            <person name="Peterson S.W."/>
        </authorList>
    </citation>
    <scope>NUCLEOTIDE SEQUENCE [LARGE SCALE GENOMIC DNA]</scope>
    <source>
        <strain evidence="2 3">DSM 45154</strain>
    </source>
</reference>
<feature type="region of interest" description="Disordered" evidence="1">
    <location>
        <begin position="1"/>
        <end position="30"/>
    </location>
</feature>
<evidence type="ECO:0000313" key="3">
    <source>
        <dbReference type="Proteomes" id="UP000190637"/>
    </source>
</evidence>
<dbReference type="Proteomes" id="UP000190637">
    <property type="component" value="Unassembled WGS sequence"/>
</dbReference>
<name>A0A1T4PC55_9ACTN</name>
<proteinExistence type="predicted"/>
<keyword evidence="3" id="KW-1185">Reference proteome</keyword>
<dbReference type="EMBL" id="FUWS01000004">
    <property type="protein sequence ID" value="SJZ88786.1"/>
    <property type="molecule type" value="Genomic_DNA"/>
</dbReference>
<sequence length="52" mass="5707">MRAKVSGKVGTEPGKSSRRPARDDPERLRALSRFNPLTHVVEAEQTRSTAGC</sequence>
<dbReference type="AlphaFoldDB" id="A0A1T4PC55"/>
<gene>
    <name evidence="2" type="ORF">SAMN02745673_01718</name>
</gene>
<feature type="compositionally biased region" description="Basic and acidic residues" evidence="1">
    <location>
        <begin position="20"/>
        <end position="29"/>
    </location>
</feature>